<accession>A0A6J7X8P8</accession>
<feature type="domain" description="Primase C-terminal 2" evidence="2">
    <location>
        <begin position="219"/>
        <end position="284"/>
    </location>
</feature>
<evidence type="ECO:0000259" key="3">
    <source>
        <dbReference type="Pfam" id="PF08800"/>
    </source>
</evidence>
<evidence type="ECO:0000259" key="2">
    <source>
        <dbReference type="Pfam" id="PF08707"/>
    </source>
</evidence>
<proteinExistence type="predicted"/>
<dbReference type="InterPro" id="IPR014819">
    <property type="entry name" value="PriCT_2"/>
</dbReference>
<gene>
    <name evidence="4" type="ORF">UFOVP388_23</name>
</gene>
<dbReference type="Pfam" id="PF08800">
    <property type="entry name" value="BT4734-like_N"/>
    <property type="match status" value="1"/>
</dbReference>
<sequence>MKDILISAFPCIASKKSHILNENISLMQYVDDIKKGTYINGIIEVRTALEKFGKGKEYKDAKDKLPMVTACCTIKTAHTRSKANVEKMNGFILIDIDYDITQDFFNELANDKYTYIIHRSAGGKGVCIFVKINPKKFLESFFDLSQYYFESYDIVIDQSCKDEARPRFMSYDPYIFVNENSAKFISTYKAKKEQPKKEYLFAEDDFSRIINELKGKDICQGEYKRYCDIGFAIASKFGTTGFNYYDAICQGGLKYDAVRIEKDYQRFCKGSSDGITIATFYHYAKELGVEVVSDSTKKAIEKVRIAKATKKKIEKPTDLEAQILKIGDDILKQDKNEDLDSKVIAFISQEWLPIYNEFNGMIEVLGYQLDDRTLNTISIQASAYCEQDVTPQRIMKCLNSYATKSENKVFDYLKNLEYKGPGFIASYVNLIEPQKEINIAYFTSWIVGMMNNIHRQRISDKISPLTIVLAGGRQGIGKSTWCRQILPKKLEEYFVEGKIEETKDFKFRMCRNIIMYDDEFGGVGTKDVKNFKSVSDMSIAVDRKAYGINDSRELRKVSLLGSTNELDILKDPTGNRRILPIRVESIKYDECLQFDSDALLAEAYQLYLDRFEWVIRKEEDLELMKEQNDEFYENDELEDLFFNKFQLEQSNDYFNRTVLNKGEILSIFSNTNIKFSKYDLRKIYTRNNMKYNNFPFEDTMKKGFILFEKNSNQNTETGITPF</sequence>
<name>A0A6J7X8P8_9CAUD</name>
<evidence type="ECO:0000313" key="4">
    <source>
        <dbReference type="EMBL" id="CAB5223750.1"/>
    </source>
</evidence>
<dbReference type="InterPro" id="IPR007936">
    <property type="entry name" value="VapE-like_dom"/>
</dbReference>
<dbReference type="EMBL" id="LR798324">
    <property type="protein sequence ID" value="CAB5223750.1"/>
    <property type="molecule type" value="Genomic_DNA"/>
</dbReference>
<feature type="domain" description="Virulence-associated protein E-like" evidence="1">
    <location>
        <begin position="433"/>
        <end position="630"/>
    </location>
</feature>
<evidence type="ECO:0000259" key="1">
    <source>
        <dbReference type="Pfam" id="PF05272"/>
    </source>
</evidence>
<dbReference type="Pfam" id="PF05272">
    <property type="entry name" value="VapE-like_dom"/>
    <property type="match status" value="1"/>
</dbReference>
<organism evidence="4">
    <name type="scientific">uncultured Caudovirales phage</name>
    <dbReference type="NCBI Taxonomy" id="2100421"/>
    <lineage>
        <taxon>Viruses</taxon>
        <taxon>Duplodnaviria</taxon>
        <taxon>Heunggongvirae</taxon>
        <taxon>Uroviricota</taxon>
        <taxon>Caudoviricetes</taxon>
        <taxon>Peduoviridae</taxon>
        <taxon>Maltschvirus</taxon>
        <taxon>Maltschvirus maltsch</taxon>
    </lineage>
</organism>
<dbReference type="Pfam" id="PF08707">
    <property type="entry name" value="PriCT_2"/>
    <property type="match status" value="1"/>
</dbReference>
<reference evidence="4" key="1">
    <citation type="submission" date="2020-05" db="EMBL/GenBank/DDBJ databases">
        <authorList>
            <person name="Chiriac C."/>
            <person name="Salcher M."/>
            <person name="Ghai R."/>
            <person name="Kavagutti S V."/>
        </authorList>
    </citation>
    <scope>NUCLEOTIDE SEQUENCE</scope>
</reference>
<dbReference type="PANTHER" id="PTHR34985:SF1">
    <property type="entry name" value="SLR0554 PROTEIN"/>
    <property type="match status" value="1"/>
</dbReference>
<dbReference type="GO" id="GO:0016817">
    <property type="term" value="F:hydrolase activity, acting on acid anhydrides"/>
    <property type="evidence" value="ECO:0007669"/>
    <property type="project" value="InterPro"/>
</dbReference>
<protein>
    <submittedName>
        <fullName evidence="4">Primase, C-terminal 2</fullName>
    </submittedName>
</protein>
<feature type="domain" description="BT4734-like N-terminal" evidence="3">
    <location>
        <begin position="61"/>
        <end position="175"/>
    </location>
</feature>
<dbReference type="InterPro" id="IPR014907">
    <property type="entry name" value="BT4734-like_N"/>
</dbReference>
<dbReference type="PANTHER" id="PTHR34985">
    <property type="entry name" value="SLR0554 PROTEIN"/>
    <property type="match status" value="1"/>
</dbReference>